<evidence type="ECO:0000256" key="1">
    <source>
        <dbReference type="SAM" id="Phobius"/>
    </source>
</evidence>
<dbReference type="EMBL" id="LRBS01000045">
    <property type="protein sequence ID" value="OII77093.1"/>
    <property type="molecule type" value="Genomic_DNA"/>
</dbReference>
<reference evidence="2 3" key="1">
    <citation type="submission" date="2016-10" db="EMBL/GenBank/DDBJ databases">
        <title>Reductive evolution of mitochondrial metabolism and differential evolution of invasion-related proteins in Cryptosporidium.</title>
        <authorList>
            <person name="Liu S."/>
            <person name="Roellig D.M."/>
            <person name="Guo Y."/>
            <person name="Li N."/>
            <person name="Frace M.A."/>
            <person name="Tang K."/>
            <person name="Zhang L."/>
            <person name="Feng Y."/>
            <person name="Xiao L."/>
        </authorList>
    </citation>
    <scope>NUCLEOTIDE SEQUENCE [LARGE SCALE GENOMIC DNA]</scope>
    <source>
        <strain evidence="2">30847</strain>
    </source>
</reference>
<protein>
    <submittedName>
        <fullName evidence="2">Uncharacterized protein</fullName>
    </submittedName>
</protein>
<keyword evidence="1" id="KW-0472">Membrane</keyword>
<dbReference type="Proteomes" id="UP000186804">
    <property type="component" value="Unassembled WGS sequence"/>
</dbReference>
<dbReference type="RefSeq" id="XP_067068939.1">
    <property type="nucleotide sequence ID" value="XM_067212305.1"/>
</dbReference>
<keyword evidence="1" id="KW-0812">Transmembrane</keyword>
<dbReference type="VEuPathDB" id="CryptoDB:cand_020750"/>
<accession>A0A1J4MW09</accession>
<organism evidence="2 3">
    <name type="scientific">Cryptosporidium andersoni</name>
    <dbReference type="NCBI Taxonomy" id="117008"/>
    <lineage>
        <taxon>Eukaryota</taxon>
        <taxon>Sar</taxon>
        <taxon>Alveolata</taxon>
        <taxon>Apicomplexa</taxon>
        <taxon>Conoidasida</taxon>
        <taxon>Coccidia</taxon>
        <taxon>Eucoccidiorida</taxon>
        <taxon>Eimeriorina</taxon>
        <taxon>Cryptosporidiidae</taxon>
        <taxon>Cryptosporidium</taxon>
    </lineage>
</organism>
<gene>
    <name evidence="2" type="ORF">cand_020750</name>
</gene>
<dbReference type="AlphaFoldDB" id="A0A1J4MW09"/>
<keyword evidence="3" id="KW-1185">Reference proteome</keyword>
<proteinExistence type="predicted"/>
<feature type="transmembrane region" description="Helical" evidence="1">
    <location>
        <begin position="6"/>
        <end position="29"/>
    </location>
</feature>
<evidence type="ECO:0000313" key="2">
    <source>
        <dbReference type="EMBL" id="OII77093.1"/>
    </source>
</evidence>
<sequence>MLADWIIPVIVTLSILLFISLMLLLWTLLRSSHYITSISRSQKSREEFMQEMKSNLNKNPNQYCNGHLSAL</sequence>
<name>A0A1J4MW09_9CRYT</name>
<comment type="caution">
    <text evidence="2">The sequence shown here is derived from an EMBL/GenBank/DDBJ whole genome shotgun (WGS) entry which is preliminary data.</text>
</comment>
<evidence type="ECO:0000313" key="3">
    <source>
        <dbReference type="Proteomes" id="UP000186804"/>
    </source>
</evidence>
<keyword evidence="1" id="KW-1133">Transmembrane helix</keyword>
<dbReference type="GeneID" id="92366259"/>